<keyword evidence="3" id="KW-1185">Reference proteome</keyword>
<dbReference type="EMBL" id="RCNU01000013">
    <property type="protein sequence ID" value="RWQ92317.1"/>
    <property type="molecule type" value="Genomic_DNA"/>
</dbReference>
<feature type="compositionally biased region" description="Basic and acidic residues" evidence="1">
    <location>
        <begin position="342"/>
        <end position="363"/>
    </location>
</feature>
<evidence type="ECO:0000256" key="1">
    <source>
        <dbReference type="SAM" id="MobiDB-lite"/>
    </source>
</evidence>
<gene>
    <name evidence="2" type="ORF">C8Q69DRAFT_94281</name>
</gene>
<dbReference type="Proteomes" id="UP000283841">
    <property type="component" value="Unassembled WGS sequence"/>
</dbReference>
<name>A0A443HKK1_BYSSP</name>
<dbReference type="AlphaFoldDB" id="A0A443HKK1"/>
<evidence type="ECO:0000313" key="2">
    <source>
        <dbReference type="EMBL" id="RWQ92317.1"/>
    </source>
</evidence>
<dbReference type="STRING" id="264951.A0A443HKK1"/>
<organism evidence="2 3">
    <name type="scientific">Byssochlamys spectabilis</name>
    <name type="common">Paecilomyces variotii</name>
    <dbReference type="NCBI Taxonomy" id="264951"/>
    <lineage>
        <taxon>Eukaryota</taxon>
        <taxon>Fungi</taxon>
        <taxon>Dikarya</taxon>
        <taxon>Ascomycota</taxon>
        <taxon>Pezizomycotina</taxon>
        <taxon>Eurotiomycetes</taxon>
        <taxon>Eurotiomycetidae</taxon>
        <taxon>Eurotiales</taxon>
        <taxon>Thermoascaceae</taxon>
        <taxon>Paecilomyces</taxon>
    </lineage>
</organism>
<dbReference type="GeneID" id="39603465"/>
<protein>
    <submittedName>
        <fullName evidence="2">Uncharacterized protein</fullName>
    </submittedName>
</protein>
<proteinExistence type="predicted"/>
<accession>A0A443HKK1</accession>
<reference evidence="2 3" key="1">
    <citation type="journal article" date="2018" name="Front. Microbiol.">
        <title>Genomic and genetic insights into a cosmopolitan fungus, Paecilomyces variotii (Eurotiales).</title>
        <authorList>
            <person name="Urquhart A.S."/>
            <person name="Mondo S.J."/>
            <person name="Makela M.R."/>
            <person name="Hane J.K."/>
            <person name="Wiebenga A."/>
            <person name="He G."/>
            <person name="Mihaltcheva S."/>
            <person name="Pangilinan J."/>
            <person name="Lipzen A."/>
            <person name="Barry K."/>
            <person name="de Vries R.P."/>
            <person name="Grigoriev I.V."/>
            <person name="Idnurm A."/>
        </authorList>
    </citation>
    <scope>NUCLEOTIDE SEQUENCE [LARGE SCALE GENOMIC DNA]</scope>
    <source>
        <strain evidence="2 3">CBS 101075</strain>
    </source>
</reference>
<comment type="caution">
    <text evidence="2">The sequence shown here is derived from an EMBL/GenBank/DDBJ whole genome shotgun (WGS) entry which is preliminary data.</text>
</comment>
<dbReference type="VEuPathDB" id="FungiDB:C8Q69DRAFT_94281"/>
<dbReference type="RefSeq" id="XP_028481962.1">
    <property type="nucleotide sequence ID" value="XM_028634188.1"/>
</dbReference>
<feature type="region of interest" description="Disordered" evidence="1">
    <location>
        <begin position="322"/>
        <end position="363"/>
    </location>
</feature>
<evidence type="ECO:0000313" key="3">
    <source>
        <dbReference type="Proteomes" id="UP000283841"/>
    </source>
</evidence>
<sequence length="363" mass="42236">MSIRIKNFLTYLRKDQNKDRQYVREKTCDSLYEIFLSVYDYGGQHRYLDDERAKSFGIIVKDMELDSNGEYTMRAGEEFFKPLRRELLEAAPIDESDEEIRRHFTWFHEWPEEVRRLENGGCGSIAMDLRYKLGQLVHYYRRIGPGENAKRVKLMKLTGWRDLGLCPDIVNEVYMGMLKFGGSVSQDCRIDQSYFSAHRREEEPHVIIMLEHFYEGNENISRAEVLVALAAMVTQMEHDYLESHCIAPVLVVSFMESFQGRIMQAHATEDGLLIQKTKLHSFRTQDEFDQSMPFFVRYTASDRVGDTKQRVLLDLPREVQEPADVKQVRDSMGNLSCTSPTDKVEGKAPMKSAERPLNRDNVS</sequence>